<dbReference type="GO" id="GO:0005634">
    <property type="term" value="C:nucleus"/>
    <property type="evidence" value="ECO:0007669"/>
    <property type="project" value="UniProtKB-SubCell"/>
</dbReference>
<dbReference type="InterPro" id="IPR003598">
    <property type="entry name" value="Ig_sub2"/>
</dbReference>
<evidence type="ECO:0000259" key="5">
    <source>
        <dbReference type="PROSITE" id="PS50071"/>
    </source>
</evidence>
<dbReference type="SMART" id="SM00409">
    <property type="entry name" value="IG"/>
    <property type="match status" value="2"/>
</dbReference>
<dbReference type="PROSITE" id="PS50835">
    <property type="entry name" value="IG_LIKE"/>
    <property type="match status" value="2"/>
</dbReference>
<protein>
    <submittedName>
        <fullName evidence="8">Uncharacterized protein</fullName>
    </submittedName>
</protein>
<feature type="region of interest" description="Disordered" evidence="4">
    <location>
        <begin position="381"/>
        <end position="430"/>
    </location>
</feature>
<dbReference type="PROSITE" id="PS50071">
    <property type="entry name" value="HOMEOBOX_2"/>
    <property type="match status" value="1"/>
</dbReference>
<dbReference type="InterPro" id="IPR003654">
    <property type="entry name" value="OAR_dom"/>
</dbReference>
<evidence type="ECO:0000256" key="4">
    <source>
        <dbReference type="SAM" id="MobiDB-lite"/>
    </source>
</evidence>
<evidence type="ECO:0000313" key="8">
    <source>
        <dbReference type="EMBL" id="KAH0818231.1"/>
    </source>
</evidence>
<dbReference type="InterPro" id="IPR037448">
    <property type="entry name" value="Zig-8"/>
</dbReference>
<dbReference type="PANTHER" id="PTHR23279">
    <property type="entry name" value="DEFECTIVE PROBOSCIS EXTENSION RESPONSE DPR -RELATED"/>
    <property type="match status" value="1"/>
</dbReference>
<dbReference type="InterPro" id="IPR009057">
    <property type="entry name" value="Homeodomain-like_sf"/>
</dbReference>
<feature type="domain" description="Homeobox" evidence="5">
    <location>
        <begin position="486"/>
        <end position="534"/>
    </location>
</feature>
<feature type="domain" description="Ig-like" evidence="7">
    <location>
        <begin position="14"/>
        <end position="113"/>
    </location>
</feature>
<feature type="DNA-binding region" description="Homeobox" evidence="2">
    <location>
        <begin position="488"/>
        <end position="535"/>
    </location>
</feature>
<dbReference type="SMART" id="SM00389">
    <property type="entry name" value="HOX"/>
    <property type="match status" value="1"/>
</dbReference>
<dbReference type="CDD" id="cd00086">
    <property type="entry name" value="homeodomain"/>
    <property type="match status" value="1"/>
</dbReference>
<evidence type="ECO:0000313" key="9">
    <source>
        <dbReference type="Proteomes" id="UP000719412"/>
    </source>
</evidence>
<dbReference type="SMART" id="SM00408">
    <property type="entry name" value="IGc2"/>
    <property type="match status" value="1"/>
</dbReference>
<reference evidence="8" key="2">
    <citation type="submission" date="2021-08" db="EMBL/GenBank/DDBJ databases">
        <authorList>
            <person name="Eriksson T."/>
        </authorList>
    </citation>
    <scope>NUCLEOTIDE SEQUENCE</scope>
    <source>
        <strain evidence="8">Stoneville</strain>
        <tissue evidence="8">Whole head</tissue>
    </source>
</reference>
<dbReference type="AlphaFoldDB" id="A0A8J6HQK4"/>
<dbReference type="Proteomes" id="UP000719412">
    <property type="component" value="Unassembled WGS sequence"/>
</dbReference>
<dbReference type="SUPFAM" id="SSF48726">
    <property type="entry name" value="Immunoglobulin"/>
    <property type="match status" value="2"/>
</dbReference>
<keyword evidence="9" id="KW-1185">Reference proteome</keyword>
<dbReference type="InterPro" id="IPR036179">
    <property type="entry name" value="Ig-like_dom_sf"/>
</dbReference>
<name>A0A8J6HQK4_TENMO</name>
<dbReference type="CDD" id="cd00096">
    <property type="entry name" value="Ig"/>
    <property type="match status" value="1"/>
</dbReference>
<dbReference type="EMBL" id="JABDTM020018156">
    <property type="protein sequence ID" value="KAH0818231.1"/>
    <property type="molecule type" value="Genomic_DNA"/>
</dbReference>
<dbReference type="Pfam" id="PF00046">
    <property type="entry name" value="Homeodomain"/>
    <property type="match status" value="1"/>
</dbReference>
<dbReference type="InterPro" id="IPR007110">
    <property type="entry name" value="Ig-like_dom"/>
</dbReference>
<feature type="domain" description="OAR" evidence="6">
    <location>
        <begin position="683"/>
        <end position="696"/>
    </location>
</feature>
<feature type="domain" description="Ig-like" evidence="7">
    <location>
        <begin position="116"/>
        <end position="219"/>
    </location>
</feature>
<keyword evidence="2 3" id="KW-0238">DNA-binding</keyword>
<evidence type="ECO:0000256" key="1">
    <source>
        <dbReference type="ARBA" id="ARBA00004123"/>
    </source>
</evidence>
<sequence>MGVSVSFPNKYLHPRVDGESYACRRILAGVSSGVVGRNNQFLCMLERQRKMGYREDIVSWIRKRDLHILTVGILTYTNDQRFQSLHTDGSDEWTLKVTSPQTRDSGIYECQVSTEPKISQAFKLNVVVSKAKIVGNPELYIKSGSDINLTCIVLQTPDPPSFIYWYRGGNVINYSQRGGISVVTEKQTRTSRLLISRALPQDSGNYTCSPSSSDAASVLVHVLNGEQPAAMQHGNNSSTAICWTIDFVLVIFLQCFVLERLSTIIMEKLTQFVSKSFENNNNTTVSEQCLNLTSGIKTSPSIKMEEDFQTTSQEDTKRPKNWLISDIQKNNTNHQSFGIDLRLNNTQILYNSSFNQDKTEVAPNEQSSVVNQTLGAKWFDNNADVKTPSPKNSYCSSSPIDLEDSKSCPETVASEKNEDDKQEHVDKSVHSDDRKLSCGFHVKGRKQCVNPAGMGYIKAEMRELTLPAVDIVILGDDQEKSTEDNISKTRHSVVNSSEQLNELERLFDETHYPDAFMREELSQRLGLSEARVQISKQMGPRLASEKELLFVGLPAAGPEAGGWGSEAAADPRGVVRGVDVSARHPSASTPLEPCRVVPYMNVPALRGLTLTPGSVALSNYDRLSSATFSQPGTAFSAFDPAFITAAHQYAAAAVAVGGGPASILCHPQYPLGFAALAAAHKNSSIADLRLKARKHAEALGLTTEKST</sequence>
<evidence type="ECO:0000259" key="7">
    <source>
        <dbReference type="PROSITE" id="PS50835"/>
    </source>
</evidence>
<evidence type="ECO:0000256" key="3">
    <source>
        <dbReference type="RuleBase" id="RU000682"/>
    </source>
</evidence>
<dbReference type="Gene3D" id="1.10.10.60">
    <property type="entry name" value="Homeodomain-like"/>
    <property type="match status" value="1"/>
</dbReference>
<comment type="subcellular location">
    <subcellularLocation>
        <location evidence="1 2 3">Nucleus</location>
    </subcellularLocation>
</comment>
<dbReference type="InterPro" id="IPR013783">
    <property type="entry name" value="Ig-like_fold"/>
</dbReference>
<evidence type="ECO:0000256" key="2">
    <source>
        <dbReference type="PROSITE-ProRule" id="PRU00108"/>
    </source>
</evidence>
<dbReference type="Pfam" id="PF13927">
    <property type="entry name" value="Ig_3"/>
    <property type="match status" value="1"/>
</dbReference>
<dbReference type="GO" id="GO:0003677">
    <property type="term" value="F:DNA binding"/>
    <property type="evidence" value="ECO:0007669"/>
    <property type="project" value="UniProtKB-UniRule"/>
</dbReference>
<dbReference type="FunFam" id="2.60.40.10:FF:001107">
    <property type="entry name" value="Defective proboscis extension response"/>
    <property type="match status" value="1"/>
</dbReference>
<dbReference type="GO" id="GO:0032589">
    <property type="term" value="C:neuron projection membrane"/>
    <property type="evidence" value="ECO:0007669"/>
    <property type="project" value="TreeGrafter"/>
</dbReference>
<proteinExistence type="predicted"/>
<dbReference type="PANTHER" id="PTHR23279:SF41">
    <property type="entry name" value="DEFECTIVE PROBOSCIS EXTENSION RESPONSE 4-RELATED"/>
    <property type="match status" value="1"/>
</dbReference>
<reference evidence="8" key="1">
    <citation type="journal article" date="2020" name="J Insects Food Feed">
        <title>The yellow mealworm (Tenebrio molitor) genome: a resource for the emerging insects as food and feed industry.</title>
        <authorList>
            <person name="Eriksson T."/>
            <person name="Andere A."/>
            <person name="Kelstrup H."/>
            <person name="Emery V."/>
            <person name="Picard C."/>
        </authorList>
    </citation>
    <scope>NUCLEOTIDE SEQUENCE</scope>
    <source>
        <strain evidence="8">Stoneville</strain>
        <tissue evidence="8">Whole head</tissue>
    </source>
</reference>
<comment type="caution">
    <text evidence="8">The sequence shown here is derived from an EMBL/GenBank/DDBJ whole genome shotgun (WGS) entry which is preliminary data.</text>
</comment>
<dbReference type="InterPro" id="IPR001356">
    <property type="entry name" value="HD"/>
</dbReference>
<keyword evidence="2 3" id="KW-0371">Homeobox</keyword>
<keyword evidence="2 3" id="KW-0539">Nucleus</keyword>
<dbReference type="Pfam" id="PF03826">
    <property type="entry name" value="OAR"/>
    <property type="match status" value="1"/>
</dbReference>
<dbReference type="GO" id="GO:0050808">
    <property type="term" value="P:synapse organization"/>
    <property type="evidence" value="ECO:0007669"/>
    <property type="project" value="TreeGrafter"/>
</dbReference>
<dbReference type="SUPFAM" id="SSF46689">
    <property type="entry name" value="Homeodomain-like"/>
    <property type="match status" value="1"/>
</dbReference>
<dbReference type="InterPro" id="IPR003599">
    <property type="entry name" value="Ig_sub"/>
</dbReference>
<dbReference type="PROSITE" id="PS50803">
    <property type="entry name" value="OAR"/>
    <property type="match status" value="1"/>
</dbReference>
<dbReference type="Gene3D" id="2.60.40.10">
    <property type="entry name" value="Immunoglobulins"/>
    <property type="match status" value="2"/>
</dbReference>
<evidence type="ECO:0000259" key="6">
    <source>
        <dbReference type="PROSITE" id="PS50803"/>
    </source>
</evidence>
<feature type="compositionally biased region" description="Polar residues" evidence="4">
    <location>
        <begin position="389"/>
        <end position="399"/>
    </location>
</feature>
<accession>A0A8J6HQK4</accession>
<gene>
    <name evidence="8" type="ORF">GEV33_004561</name>
</gene>
<organism evidence="8 9">
    <name type="scientific">Tenebrio molitor</name>
    <name type="common">Yellow mealworm beetle</name>
    <dbReference type="NCBI Taxonomy" id="7067"/>
    <lineage>
        <taxon>Eukaryota</taxon>
        <taxon>Metazoa</taxon>
        <taxon>Ecdysozoa</taxon>
        <taxon>Arthropoda</taxon>
        <taxon>Hexapoda</taxon>
        <taxon>Insecta</taxon>
        <taxon>Pterygota</taxon>
        <taxon>Neoptera</taxon>
        <taxon>Endopterygota</taxon>
        <taxon>Coleoptera</taxon>
        <taxon>Polyphaga</taxon>
        <taxon>Cucujiformia</taxon>
        <taxon>Tenebrionidae</taxon>
        <taxon>Tenebrio</taxon>
    </lineage>
</organism>
<feature type="compositionally biased region" description="Basic and acidic residues" evidence="4">
    <location>
        <begin position="403"/>
        <end position="430"/>
    </location>
</feature>